<dbReference type="PANTHER" id="PTHR43223">
    <property type="entry name" value="ALKYL/ARYL-SULFATASE"/>
    <property type="match status" value="1"/>
</dbReference>
<keyword evidence="2" id="KW-0378">Hydrolase</keyword>
<accession>A4GJD8</accession>
<dbReference type="SMART" id="SM00849">
    <property type="entry name" value="Lactamase_B"/>
    <property type="match status" value="1"/>
</dbReference>
<dbReference type="InterPro" id="IPR036527">
    <property type="entry name" value="SCP2_sterol-bd_dom_sf"/>
</dbReference>
<dbReference type="InterPro" id="IPR044097">
    <property type="entry name" value="Bds1/SdsA1_MBL-fold"/>
</dbReference>
<gene>
    <name evidence="6" type="ORF">MBMO_EB0-49D07.0076</name>
</gene>
<dbReference type="InterPro" id="IPR052195">
    <property type="entry name" value="Bact_Alkyl/Aryl-Sulfatase"/>
</dbReference>
<evidence type="ECO:0000313" key="6">
    <source>
        <dbReference type="EMBL" id="ABL97233.1"/>
    </source>
</evidence>
<dbReference type="Gene3D" id="1.25.40.880">
    <property type="entry name" value="Alkyl sulfatase, dimerisation domain"/>
    <property type="match status" value="1"/>
</dbReference>
<dbReference type="AlphaFoldDB" id="A4GJD8"/>
<evidence type="ECO:0000256" key="3">
    <source>
        <dbReference type="ARBA" id="ARBA00022833"/>
    </source>
</evidence>
<dbReference type="InterPro" id="IPR036866">
    <property type="entry name" value="RibonucZ/Hydroxyglut_hydro"/>
</dbReference>
<evidence type="ECO:0000256" key="2">
    <source>
        <dbReference type="ARBA" id="ARBA00022801"/>
    </source>
</evidence>
<dbReference type="InterPro" id="IPR029228">
    <property type="entry name" value="Alkyl_sulf_dimr"/>
</dbReference>
<evidence type="ECO:0000256" key="1">
    <source>
        <dbReference type="ARBA" id="ARBA00022723"/>
    </source>
</evidence>
<dbReference type="PANTHER" id="PTHR43223:SF2">
    <property type="entry name" value="METALLO-BETA-LACTAMASE DOMAIN-CONTAINING PROTEIN"/>
    <property type="match status" value="1"/>
</dbReference>
<dbReference type="InterPro" id="IPR001279">
    <property type="entry name" value="Metallo-B-lactamas"/>
</dbReference>
<dbReference type="CDD" id="cd07710">
    <property type="entry name" value="arylsulfatase_Sdsa1-like_MBL-fold"/>
    <property type="match status" value="1"/>
</dbReference>
<dbReference type="Pfam" id="PF14863">
    <property type="entry name" value="Alkyl_sulf_dimr"/>
    <property type="match status" value="1"/>
</dbReference>
<dbReference type="Pfam" id="PF00753">
    <property type="entry name" value="Lactamase_B"/>
    <property type="match status" value="1"/>
</dbReference>
<feature type="domain" description="Metallo-beta-lactamase" evidence="5">
    <location>
        <begin position="66"/>
        <end position="279"/>
    </location>
</feature>
<dbReference type="GO" id="GO:0046983">
    <property type="term" value="F:protein dimerization activity"/>
    <property type="evidence" value="ECO:0007669"/>
    <property type="project" value="InterPro"/>
</dbReference>
<organism evidence="6">
    <name type="scientific">uncultured marine bacterium EB0_49D07</name>
    <dbReference type="NCBI Taxonomy" id="415439"/>
    <lineage>
        <taxon>Bacteria</taxon>
        <taxon>environmental samples</taxon>
    </lineage>
</organism>
<dbReference type="GO" id="GO:0046872">
    <property type="term" value="F:metal ion binding"/>
    <property type="evidence" value="ECO:0007669"/>
    <property type="project" value="UniProtKB-KW"/>
</dbReference>
<keyword evidence="1" id="KW-0479">Metal-binding</keyword>
<protein>
    <submittedName>
        <fullName evidence="6">Putative alkyl sulfatase/beta-lactamase</fullName>
    </submittedName>
</protein>
<evidence type="ECO:0000256" key="4">
    <source>
        <dbReference type="ARBA" id="ARBA00033751"/>
    </source>
</evidence>
<dbReference type="GO" id="GO:0018741">
    <property type="term" value="F:linear primary-alkylsulfatase activity"/>
    <property type="evidence" value="ECO:0007669"/>
    <property type="project" value="InterPro"/>
</dbReference>
<dbReference type="InterPro" id="IPR038536">
    <property type="entry name" value="Alkyl/aryl-sulf_dimr_sf"/>
</dbReference>
<reference evidence="6" key="1">
    <citation type="journal article" date="2007" name="Environ. Microbiol.">
        <title>Proteorhodopsin photosystem gene clusters exhibit co-evolutionary trends and shared ancestry among diverse marine microbial phyla.</title>
        <authorList>
            <person name="McCarren J."/>
            <person name="Delong E.F."/>
        </authorList>
    </citation>
    <scope>NUCLEOTIDE SEQUENCE</scope>
</reference>
<dbReference type="SUPFAM" id="SSF55718">
    <property type="entry name" value="SCP-like"/>
    <property type="match status" value="1"/>
</dbReference>
<name>A4GJD8_9BACT</name>
<evidence type="ECO:0000259" key="5">
    <source>
        <dbReference type="SMART" id="SM00849"/>
    </source>
</evidence>
<dbReference type="PROSITE" id="PS51257">
    <property type="entry name" value="PROKAR_LIPOPROTEIN"/>
    <property type="match status" value="1"/>
</dbReference>
<dbReference type="Gene3D" id="3.30.1050.10">
    <property type="entry name" value="SCP2 sterol-binding domain"/>
    <property type="match status" value="1"/>
</dbReference>
<comment type="similarity">
    <text evidence="4">Belongs to the metallo-beta-lactamase superfamily. Type III sulfatase family.</text>
</comment>
<sequence>MKLFFNFSYLIIIGGLFISCSKTEPLPIEYKNDDLLVRDLYEHSKEFIQNIYSYDNGIHAAIGFGIANSYMVEGDNGNIIIDATDSVYQAEKVYAKFQAINSNPISAIIYTHNHADHTLGASYFVDQQLDAPLIIAHDSTAKAVEKLFGILNPIISSRSSKMFGTQLPESEVVNVGIGPFLSAGKSAPGYVKPTLTFKDKLKITLSGIAFEFYHAPGETDDQIFVWLPELQALFPGDNIYKTFPNLYTIRGTSHRDVSAWVRSLDHMISLQPQHLYPSHTRPLSDSDVLDVLTLYRDGIQFVHDQTIRLMNLGFYPEEIIEQISLPQNIVSSPFFNEFYGTVRWSVRSIFNGYLGWFSGNISELDPTSISKKAELMSEMIGGYDNLFQQLEKAVTNEEMQWALELSDLLIAQKYKIKEVKALRAKAAYFIGRMSSNPNKRNYFLSEAQILRDGEKENLDVRPKASMLKEVPIDMFFEVLSVRLNPSKVSASEVTNACFTFSSGAIVTITIRNKIAQITKQIPDECDLQISTSEDTFKQVLAGLKNPVTAIASQELTVNKTVEFIKLLSKFTP</sequence>
<keyword evidence="3" id="KW-0862">Zinc</keyword>
<dbReference type="Pfam" id="PF14864">
    <property type="entry name" value="Alkyl_sulf_C"/>
    <property type="match status" value="1"/>
</dbReference>
<dbReference type="GO" id="GO:0018909">
    <property type="term" value="P:dodecyl sulfate metabolic process"/>
    <property type="evidence" value="ECO:0007669"/>
    <property type="project" value="InterPro"/>
</dbReference>
<dbReference type="SUPFAM" id="SSF56281">
    <property type="entry name" value="Metallo-hydrolase/oxidoreductase"/>
    <property type="match status" value="1"/>
</dbReference>
<dbReference type="EMBL" id="EF107099">
    <property type="protein sequence ID" value="ABL97233.1"/>
    <property type="molecule type" value="Genomic_DNA"/>
</dbReference>
<proteinExistence type="inferred from homology"/>
<dbReference type="InterPro" id="IPR029229">
    <property type="entry name" value="Alkyl_sulf_C"/>
</dbReference>
<dbReference type="Gene3D" id="3.60.15.30">
    <property type="entry name" value="Metallo-beta-lactamase domain"/>
    <property type="match status" value="1"/>
</dbReference>